<keyword evidence="2" id="KW-1185">Reference proteome</keyword>
<dbReference type="EMBL" id="UPHQ01000216">
    <property type="protein sequence ID" value="VBA42457.1"/>
    <property type="molecule type" value="Genomic_DNA"/>
</dbReference>
<sequence length="195" mass="21776">MLVGAVSRVIRDDRSWLLGTPADVAWIDAATSIGLSITSAIPPVFDDYATVVLPETPEEQFAHERAVVALLSRQSSAQQWWIGYLDTGCSDVVFPDAPRVRMYADWPYVFVKAGPEQAASWRGDDSWSPRSTRLPDLIFPADRSWLLSTLWEDDWTCIGGPVRLIDSFLNDSKLGARTRRVRVDEEATPPGHQAF</sequence>
<gene>
    <name evidence="1" type="ORF">LAUMK13_04041</name>
</gene>
<dbReference type="Proteomes" id="UP000267289">
    <property type="component" value="Unassembled WGS sequence"/>
</dbReference>
<proteinExistence type="predicted"/>
<reference evidence="1 2" key="1">
    <citation type="submission" date="2018-09" db="EMBL/GenBank/DDBJ databases">
        <authorList>
            <person name="Tagini F."/>
        </authorList>
    </citation>
    <scope>NUCLEOTIDE SEQUENCE [LARGE SCALE GENOMIC DNA]</scope>
    <source>
        <strain evidence="1 2">MK13</strain>
    </source>
</reference>
<protein>
    <submittedName>
        <fullName evidence="1">Uncharacterized protein</fullName>
    </submittedName>
</protein>
<evidence type="ECO:0000313" key="2">
    <source>
        <dbReference type="Proteomes" id="UP000267289"/>
    </source>
</evidence>
<accession>A0A498QAS7</accession>
<name>A0A498QAS7_9MYCO</name>
<organism evidence="1 2">
    <name type="scientific">Mycobacterium innocens</name>
    <dbReference type="NCBI Taxonomy" id="2341083"/>
    <lineage>
        <taxon>Bacteria</taxon>
        <taxon>Bacillati</taxon>
        <taxon>Actinomycetota</taxon>
        <taxon>Actinomycetes</taxon>
        <taxon>Mycobacteriales</taxon>
        <taxon>Mycobacteriaceae</taxon>
        <taxon>Mycobacterium</taxon>
    </lineage>
</organism>
<evidence type="ECO:0000313" key="1">
    <source>
        <dbReference type="EMBL" id="VBA42457.1"/>
    </source>
</evidence>
<dbReference type="AlphaFoldDB" id="A0A498QAS7"/>